<keyword evidence="1" id="KW-0472">Membrane</keyword>
<accession>A0ABT7STH9</accession>
<keyword evidence="3" id="KW-1185">Reference proteome</keyword>
<keyword evidence="1" id="KW-1133">Transmembrane helix</keyword>
<protein>
    <submittedName>
        <fullName evidence="2">Uncharacterized protein</fullName>
    </submittedName>
</protein>
<feature type="transmembrane region" description="Helical" evidence="1">
    <location>
        <begin position="30"/>
        <end position="56"/>
    </location>
</feature>
<reference evidence="2 3" key="1">
    <citation type="submission" date="2023-06" db="EMBL/GenBank/DDBJ databases">
        <title>Thiopseudomonas sp. CY1220 draft genome sequence.</title>
        <authorList>
            <person name="Zhao G."/>
            <person name="An M."/>
        </authorList>
    </citation>
    <scope>NUCLEOTIDE SEQUENCE [LARGE SCALE GENOMIC DNA]</scope>
    <source>
        <strain evidence="2 3">CY1220</strain>
    </source>
</reference>
<gene>
    <name evidence="2" type="ORF">QEZ41_11420</name>
</gene>
<proteinExistence type="predicted"/>
<feature type="transmembrane region" description="Helical" evidence="1">
    <location>
        <begin position="77"/>
        <end position="98"/>
    </location>
</feature>
<organism evidence="2 3">
    <name type="scientific">Thiopseudomonas acetoxidans</name>
    <dbReference type="NCBI Taxonomy" id="3041622"/>
    <lineage>
        <taxon>Bacteria</taxon>
        <taxon>Pseudomonadati</taxon>
        <taxon>Pseudomonadota</taxon>
        <taxon>Gammaproteobacteria</taxon>
        <taxon>Pseudomonadales</taxon>
        <taxon>Pseudomonadaceae</taxon>
        <taxon>Thiopseudomonas</taxon>
    </lineage>
</organism>
<dbReference type="EMBL" id="JAUCDY010000018">
    <property type="protein sequence ID" value="MDM7858872.1"/>
    <property type="molecule type" value="Genomic_DNA"/>
</dbReference>
<dbReference type="Proteomes" id="UP001241056">
    <property type="component" value="Unassembled WGS sequence"/>
</dbReference>
<evidence type="ECO:0000256" key="1">
    <source>
        <dbReference type="SAM" id="Phobius"/>
    </source>
</evidence>
<evidence type="ECO:0000313" key="2">
    <source>
        <dbReference type="EMBL" id="MDM7858872.1"/>
    </source>
</evidence>
<sequence length="320" mass="33866">MKGVVGRVCAMMTALAGVVGVVNDLISPILALAGYALAAVGVILSASVIVACVPPLGRALRNIPAPGVVRQFFSDYWAAPFIIGQLLFGAVLLGSHYATLQSADSGGVVATVFPVVKDWQEKLGAIEVSAAKIEENTGRSAVAAESLDKKADNFKREVSEDPQKELMNRGVAWTDQSFGQALMRSDVKVVELFVRAGWNIRSAFNPEDGGSAIGYYAFLGDTSDKVAVGKIVDLLTSRGLSMREPVARFRGVTALSLPAAAASGCNRVLLEVLLEKGARASDVRSELKSAWNGYISAPDDSPHYAPCTQDKARIEKLLGL</sequence>
<name>A0ABT7STH9_9GAMM</name>
<dbReference type="RefSeq" id="WP_289411722.1">
    <property type="nucleotide sequence ID" value="NZ_JAUCDY010000018.1"/>
</dbReference>
<keyword evidence="1" id="KW-0812">Transmembrane</keyword>
<comment type="caution">
    <text evidence="2">The sequence shown here is derived from an EMBL/GenBank/DDBJ whole genome shotgun (WGS) entry which is preliminary data.</text>
</comment>
<evidence type="ECO:0000313" key="3">
    <source>
        <dbReference type="Proteomes" id="UP001241056"/>
    </source>
</evidence>